<evidence type="ECO:0000256" key="6">
    <source>
        <dbReference type="ARBA" id="ARBA00023002"/>
    </source>
</evidence>
<dbReference type="OrthoDB" id="47494at2759"/>
<dbReference type="PANTHER" id="PTHR47178:SF4">
    <property type="entry name" value="FAD-DEPENDENT MONOOXYGENASE APTC"/>
    <property type="match status" value="1"/>
</dbReference>
<evidence type="ECO:0000256" key="1">
    <source>
        <dbReference type="ARBA" id="ARBA00001974"/>
    </source>
</evidence>
<evidence type="ECO:0000256" key="3">
    <source>
        <dbReference type="ARBA" id="ARBA00007992"/>
    </source>
</evidence>
<dbReference type="SUPFAM" id="SSF51905">
    <property type="entry name" value="FAD/NAD(P)-binding domain"/>
    <property type="match status" value="1"/>
</dbReference>
<dbReference type="GO" id="GO:0071949">
    <property type="term" value="F:FAD binding"/>
    <property type="evidence" value="ECO:0007669"/>
    <property type="project" value="InterPro"/>
</dbReference>
<evidence type="ECO:0000256" key="5">
    <source>
        <dbReference type="ARBA" id="ARBA00022827"/>
    </source>
</evidence>
<dbReference type="STRING" id="50376.A0A517LKG2"/>
<accession>A0A517LKG2</accession>
<dbReference type="PANTHER" id="PTHR47178">
    <property type="entry name" value="MONOOXYGENASE, FAD-BINDING"/>
    <property type="match status" value="1"/>
</dbReference>
<dbReference type="EMBL" id="CP042198">
    <property type="protein sequence ID" value="QDS76138.1"/>
    <property type="molecule type" value="Genomic_DNA"/>
</dbReference>
<dbReference type="GO" id="GO:0004497">
    <property type="term" value="F:monooxygenase activity"/>
    <property type="evidence" value="ECO:0007669"/>
    <property type="project" value="UniProtKB-KW"/>
</dbReference>
<comment type="pathway">
    <text evidence="2">Secondary metabolite biosynthesis.</text>
</comment>
<evidence type="ECO:0000313" key="9">
    <source>
        <dbReference type="EMBL" id="QDS76138.1"/>
    </source>
</evidence>
<feature type="domain" description="FAD-binding" evidence="8">
    <location>
        <begin position="297"/>
        <end position="347"/>
    </location>
</feature>
<keyword evidence="5" id="KW-0274">FAD</keyword>
<keyword evidence="6" id="KW-0560">Oxidoreductase</keyword>
<dbReference type="Gene3D" id="3.50.50.60">
    <property type="entry name" value="FAD/NAD(P)-binding domain"/>
    <property type="match status" value="1"/>
</dbReference>
<sequence>MSQQPITIIGAGIGGRVLGQALKRKNIPATIYEKSPAPRYSYGITIQAPVWRRLRQLLQADDIAFRGRITVDAPEGFGLVSIHRATDFAVRVHRQKFEELLGEGLDIRYDHELKSIDTSQSLPEIMFANGQKVSGSAVVAFDGVHSPIRKALLPDIKPKVLPYVVINGKRRVEKATYDKLYDPAILRGNLISTRRGDTALQISVNESKRADLVSISFVYSRPARTGNGDPLYNPTRSTNEAKTIPEAFFEEIATMTDLDQPYADVFDVDTLKENKTLISWLMRTVSPPIDELKELGKKGVLFAGDAVHAHPIIGGNGANEAITDGIDLAEVLSEKVVSSETLNSFYEKKGLSWDQHVSDSEENIEKMHTGRSAL</sequence>
<dbReference type="InterPro" id="IPR002938">
    <property type="entry name" value="FAD-bd"/>
</dbReference>
<comment type="cofactor">
    <cofactor evidence="1">
        <name>FAD</name>
        <dbReference type="ChEBI" id="CHEBI:57692"/>
    </cofactor>
</comment>
<dbReference type="PRINTS" id="PR00420">
    <property type="entry name" value="RNGMNOXGNASE"/>
</dbReference>
<protein>
    <recommendedName>
        <fullName evidence="8">FAD-binding domain-containing protein</fullName>
    </recommendedName>
</protein>
<proteinExistence type="inferred from homology"/>
<keyword evidence="10" id="KW-1185">Reference proteome</keyword>
<keyword evidence="4" id="KW-0285">Flavoprotein</keyword>
<dbReference type="InterPro" id="IPR036188">
    <property type="entry name" value="FAD/NAD-bd_sf"/>
</dbReference>
<evidence type="ECO:0000259" key="8">
    <source>
        <dbReference type="Pfam" id="PF01494"/>
    </source>
</evidence>
<evidence type="ECO:0000313" key="10">
    <source>
        <dbReference type="Proteomes" id="UP000316270"/>
    </source>
</evidence>
<dbReference type="Pfam" id="PF01494">
    <property type="entry name" value="FAD_binding_3"/>
    <property type="match status" value="1"/>
</dbReference>
<evidence type="ECO:0000256" key="4">
    <source>
        <dbReference type="ARBA" id="ARBA00022630"/>
    </source>
</evidence>
<evidence type="ECO:0000256" key="2">
    <source>
        <dbReference type="ARBA" id="ARBA00005179"/>
    </source>
</evidence>
<reference evidence="9 10" key="1">
    <citation type="submission" date="2019-07" db="EMBL/GenBank/DDBJ databases">
        <title>Finished genome of Venturia effusa.</title>
        <authorList>
            <person name="Young C.A."/>
            <person name="Cox M.P."/>
            <person name="Ganley A.R.D."/>
            <person name="David W.J."/>
        </authorList>
    </citation>
    <scope>NUCLEOTIDE SEQUENCE [LARGE SCALE GENOMIC DNA]</scope>
    <source>
        <strain evidence="10">albino</strain>
    </source>
</reference>
<keyword evidence="7" id="KW-0503">Monooxygenase</keyword>
<gene>
    <name evidence="9" type="ORF">FKW77_007053</name>
</gene>
<organism evidence="9 10">
    <name type="scientific">Venturia effusa</name>
    <dbReference type="NCBI Taxonomy" id="50376"/>
    <lineage>
        <taxon>Eukaryota</taxon>
        <taxon>Fungi</taxon>
        <taxon>Dikarya</taxon>
        <taxon>Ascomycota</taxon>
        <taxon>Pezizomycotina</taxon>
        <taxon>Dothideomycetes</taxon>
        <taxon>Pleosporomycetidae</taxon>
        <taxon>Venturiales</taxon>
        <taxon>Venturiaceae</taxon>
        <taxon>Venturia</taxon>
    </lineage>
</organism>
<comment type="similarity">
    <text evidence="3">Belongs to the paxM FAD-dependent monooxygenase family.</text>
</comment>
<name>A0A517LKG2_9PEZI</name>
<dbReference type="AlphaFoldDB" id="A0A517LKG2"/>
<dbReference type="Proteomes" id="UP000316270">
    <property type="component" value="Chromosome 14"/>
</dbReference>
<evidence type="ECO:0000256" key="7">
    <source>
        <dbReference type="ARBA" id="ARBA00023033"/>
    </source>
</evidence>